<reference evidence="1" key="1">
    <citation type="submission" date="2018-05" db="EMBL/GenBank/DDBJ databases">
        <authorList>
            <person name="Lanie J.A."/>
            <person name="Ng W.-L."/>
            <person name="Kazmierczak K.M."/>
            <person name="Andrzejewski T.M."/>
            <person name="Davidsen T.M."/>
            <person name="Wayne K.J."/>
            <person name="Tettelin H."/>
            <person name="Glass J.I."/>
            <person name="Rusch D."/>
            <person name="Podicherti R."/>
            <person name="Tsui H.-C.T."/>
            <person name="Winkler M.E."/>
        </authorList>
    </citation>
    <scope>NUCLEOTIDE SEQUENCE</scope>
</reference>
<proteinExistence type="predicted"/>
<organism evidence="1">
    <name type="scientific">marine metagenome</name>
    <dbReference type="NCBI Taxonomy" id="408172"/>
    <lineage>
        <taxon>unclassified sequences</taxon>
        <taxon>metagenomes</taxon>
        <taxon>ecological metagenomes</taxon>
    </lineage>
</organism>
<protein>
    <submittedName>
        <fullName evidence="1">Uncharacterized protein</fullName>
    </submittedName>
</protein>
<sequence length="91" mass="10126">MADQKNILDLYFLDARARLIDIAAFMDRVDRANGETDFRYDAFREALKALESGQADRAERVLLEFSDPSEEPIPKATVKAACGACLNTDNA</sequence>
<dbReference type="EMBL" id="UINC01180503">
    <property type="protein sequence ID" value="SVD89731.1"/>
    <property type="molecule type" value="Genomic_DNA"/>
</dbReference>
<dbReference type="AlphaFoldDB" id="A0A382Z2Q5"/>
<accession>A0A382Z2Q5</accession>
<evidence type="ECO:0000313" key="1">
    <source>
        <dbReference type="EMBL" id="SVD89731.1"/>
    </source>
</evidence>
<name>A0A382Z2Q5_9ZZZZ</name>
<gene>
    <name evidence="1" type="ORF">METZ01_LOCUS442585</name>
</gene>